<protein>
    <submittedName>
        <fullName evidence="3">FAD-dependent oxidoreductase</fullName>
    </submittedName>
</protein>
<dbReference type="Gene3D" id="3.50.50.60">
    <property type="entry name" value="FAD/NAD(P)-binding domain"/>
    <property type="match status" value="1"/>
</dbReference>
<dbReference type="Pfam" id="PF01266">
    <property type="entry name" value="DAO"/>
    <property type="match status" value="1"/>
</dbReference>
<gene>
    <name evidence="3" type="ORF">LNKW23_12160</name>
</gene>
<accession>A0ABQ6LL82</accession>
<dbReference type="Gene3D" id="3.30.9.10">
    <property type="entry name" value="D-Amino Acid Oxidase, subunit A, domain 2"/>
    <property type="match status" value="1"/>
</dbReference>
<sequence>MTQAAAPGWQGECPRRAALASRRDGAPGAAALLAPGFSETPWWLEGMAPPPPLADAPPEQAEVVVIGSGYTGLNAALETVRGGRHTVVLEAGEPGAGCSTRNGGQISTSVKPDLSKLARVHGEDRARAIRAEGRTALDWIEARVADEGIACDFRRAGRFHAAHTPAAYEALTAGLASAEEPGSEWHAVPRAEMAAELGTDLYSGGVVYPRFACLHPAAYHRGLLERVLAAGAAVVPHCPALAIRREAGGFEIATPNGTIRARDVVVATNGYTGALTPWLRARVIPIGSYIIATEPLPEALAARLFPTGRMVSDTRRVVYYFRLCPEGRRVIFGGRVAAAETDPRASAPKLHAEMVRIFPELAETRISHSWLGFVAYSFDELVHTGVHDGVHYAMGYCGSGVSMASYLGYRIGQRILGTREGRTAFDGLPFPTRPLYSGRPWFLPAVVAWYRWSDARALAAARRARGG</sequence>
<evidence type="ECO:0000313" key="4">
    <source>
        <dbReference type="Proteomes" id="UP001239909"/>
    </source>
</evidence>
<dbReference type="RefSeq" id="WP_352231055.1">
    <property type="nucleotide sequence ID" value="NZ_BSYI01000007.1"/>
</dbReference>
<dbReference type="EMBL" id="BSYI01000007">
    <property type="protein sequence ID" value="GMG82003.1"/>
    <property type="molecule type" value="Genomic_DNA"/>
</dbReference>
<reference evidence="3 4" key="1">
    <citation type="submission" date="2023-04" db="EMBL/GenBank/DDBJ databases">
        <title>Marinoamorphus aggregata gen. nov., sp. Nov., isolate from tissue of brittle star Ophioplocus japonicus.</title>
        <authorList>
            <person name="Kawano K."/>
            <person name="Sawayama S."/>
            <person name="Nakagawa S."/>
        </authorList>
    </citation>
    <scope>NUCLEOTIDE SEQUENCE [LARGE SCALE GENOMIC DNA]</scope>
    <source>
        <strain evidence="3 4">NKW23</strain>
    </source>
</reference>
<dbReference type="SUPFAM" id="SSF51905">
    <property type="entry name" value="FAD/NAD(P)-binding domain"/>
    <property type="match status" value="1"/>
</dbReference>
<dbReference type="InterPro" id="IPR006076">
    <property type="entry name" value="FAD-dep_OxRdtase"/>
</dbReference>
<dbReference type="InterPro" id="IPR036188">
    <property type="entry name" value="FAD/NAD-bd_sf"/>
</dbReference>
<name>A0ABQ6LL82_9RHOB</name>
<evidence type="ECO:0000313" key="3">
    <source>
        <dbReference type="EMBL" id="GMG82003.1"/>
    </source>
</evidence>
<organism evidence="3 4">
    <name type="scientific">Paralimibaculum aggregatum</name>
    <dbReference type="NCBI Taxonomy" id="3036245"/>
    <lineage>
        <taxon>Bacteria</taxon>
        <taxon>Pseudomonadati</taxon>
        <taxon>Pseudomonadota</taxon>
        <taxon>Alphaproteobacteria</taxon>
        <taxon>Rhodobacterales</taxon>
        <taxon>Paracoccaceae</taxon>
        <taxon>Paralimibaculum</taxon>
    </lineage>
</organism>
<comment type="caution">
    <text evidence="3">The sequence shown here is derived from an EMBL/GenBank/DDBJ whole genome shotgun (WGS) entry which is preliminary data.</text>
</comment>
<dbReference type="PANTHER" id="PTHR13847">
    <property type="entry name" value="SARCOSINE DEHYDROGENASE-RELATED"/>
    <property type="match status" value="1"/>
</dbReference>
<dbReference type="PANTHER" id="PTHR13847:SF281">
    <property type="entry name" value="FAD DEPENDENT OXIDOREDUCTASE DOMAIN-CONTAINING PROTEIN"/>
    <property type="match status" value="1"/>
</dbReference>
<dbReference type="Proteomes" id="UP001239909">
    <property type="component" value="Unassembled WGS sequence"/>
</dbReference>
<keyword evidence="1" id="KW-0560">Oxidoreductase</keyword>
<feature type="domain" description="FAD dependent oxidoreductase" evidence="2">
    <location>
        <begin position="63"/>
        <end position="411"/>
    </location>
</feature>
<evidence type="ECO:0000256" key="1">
    <source>
        <dbReference type="ARBA" id="ARBA00023002"/>
    </source>
</evidence>
<keyword evidence="4" id="KW-1185">Reference proteome</keyword>
<evidence type="ECO:0000259" key="2">
    <source>
        <dbReference type="Pfam" id="PF01266"/>
    </source>
</evidence>
<proteinExistence type="predicted"/>